<dbReference type="PROSITE" id="PS00211">
    <property type="entry name" value="ABC_TRANSPORTER_1"/>
    <property type="match status" value="2"/>
</dbReference>
<dbReference type="PANTHER" id="PTHR24223:SF273">
    <property type="entry name" value="MULTIDRUG RESISTANCE PROTEIN E"/>
    <property type="match status" value="1"/>
</dbReference>
<proteinExistence type="predicted"/>
<dbReference type="GO" id="GO:0016020">
    <property type="term" value="C:membrane"/>
    <property type="evidence" value="ECO:0007669"/>
    <property type="project" value="UniProtKB-SubCell"/>
</dbReference>
<evidence type="ECO:0000256" key="4">
    <source>
        <dbReference type="ARBA" id="ARBA00022741"/>
    </source>
</evidence>
<dbReference type="PANTHER" id="PTHR24223">
    <property type="entry name" value="ATP-BINDING CASSETTE SUB-FAMILY C"/>
    <property type="match status" value="1"/>
</dbReference>
<organism evidence="13 14">
    <name type="scientific">Angomonas deanei</name>
    <dbReference type="NCBI Taxonomy" id="59799"/>
    <lineage>
        <taxon>Eukaryota</taxon>
        <taxon>Discoba</taxon>
        <taxon>Euglenozoa</taxon>
        <taxon>Kinetoplastea</taxon>
        <taxon>Metakinetoplastina</taxon>
        <taxon>Trypanosomatida</taxon>
        <taxon>Trypanosomatidae</taxon>
        <taxon>Strigomonadinae</taxon>
        <taxon>Angomonas</taxon>
    </lineage>
</organism>
<protein>
    <submittedName>
        <fullName evidence="13">ABC transporter transmembrane region/ABC transporter, putative</fullName>
    </submittedName>
</protein>
<dbReference type="SMART" id="SM00382">
    <property type="entry name" value="AAA"/>
    <property type="match status" value="2"/>
</dbReference>
<dbReference type="CDD" id="cd18580">
    <property type="entry name" value="ABC_6TM_ABCC_D2"/>
    <property type="match status" value="1"/>
</dbReference>
<dbReference type="FunFam" id="3.40.50.300:FF:000997">
    <property type="entry name" value="Multidrug resistance-associated protein 1"/>
    <property type="match status" value="1"/>
</dbReference>
<evidence type="ECO:0000256" key="3">
    <source>
        <dbReference type="ARBA" id="ARBA00022692"/>
    </source>
</evidence>
<dbReference type="PROSITE" id="PS50893">
    <property type="entry name" value="ABC_TRANSPORTER_2"/>
    <property type="match status" value="2"/>
</dbReference>
<sequence>MASVIDNRLKKTNELLSGIRIVKFMGWEPRFIYAIEKAREQELAYLKQVQWTYVCNMFVDGATPILVISVVFVLYHLAGNTLEANVVFPVISLLNIMRVPFFMIPVIIGAVLQCLVSSRRLSAFLECENFNSEIIRDISRVFTDSVAAAFDNVNIQSFVPRTLPKCVSRTKTSMGKLWNSVAGNTTPETEFVPKEKTAEEEAATDEMTDDNDTFLHQLTTKDILKNVNLIIPKGKLTMVVGETGSGKSTLLASLLGEYGIGDGNVYSTTGQMVYVPQLSWIMNATLEDNIAFFNEAEEARISETIRVCQLEADVKLLSCGLKTEIGEKGINLSGGQKARVNLARAVYADREMYILDDPLSALDARVGKQIFEDVILNRLKDKTRLLATHQVHFLPYADYVIALKKGKVVFYGNYSDFNKAHREEEIVEATVEEESVEEEQEKGAEKGEEEEESADKDGKLITTEEKAIGSVAWDTYKAYINTTGGPKGWAFMLILYSITEVSLVSTSVWLSVWATNAFGLTANQYMYIYLGLVAVSILVEPARGYTTYTLFRMGSRNLHKKLLRSIGVATLEFFDTTPLGRLLNRFSRDIGNIDDQLPDSLSYLFAYCFAVISTIVIMAVAQPLILIAVAPCCFLYYKLMIIYNASNRETRRVKSIAHSPVFTLLEESVSGQSTIRVYGKSAVIMKAALKYLDVVYRALYMQNIANRWLGTRLEFISACVITLVALLGVIGKMVGVSSQNVALVTLALTTALTLTESLNWLVRQTASVEANMNSTERVTHYIDEVDHEELPSLDDDIRVLDKNTPGNTNGTDVVVMGSPANPVPQRIVAGSLEFQDVQMRYREGLPLVLDHVSFTIGAREKVGIVGRTGSGKSTLLLTFMRMVDICGGEIVVNGTPIRSLPLRDLRRQFSMIPQDPVLFDGTVRMNVDPFLEASSEEVWSALETVGLRERIATEPEGIDGRVLEGGSNFSVGQRQLLCMARALLKKGSGFILMDEATANIDQALDRHIQGTVMNAFADYTVITIAHRLQTVAQYDKIIVMDHGVVAEMGQPPRAGGQHGLPLPAHGRLDRKGCARAFLKRREVRIILHTYFPQIALCFFWNKKRLCLVV</sequence>
<dbReference type="PROSITE" id="PS50929">
    <property type="entry name" value="ABC_TM1F"/>
    <property type="match status" value="2"/>
</dbReference>
<evidence type="ECO:0000256" key="5">
    <source>
        <dbReference type="ARBA" id="ARBA00022840"/>
    </source>
</evidence>
<keyword evidence="7 10" id="KW-0472">Membrane</keyword>
<dbReference type="InterPro" id="IPR050173">
    <property type="entry name" value="ABC_transporter_C-like"/>
</dbReference>
<keyword evidence="14" id="KW-1185">Reference proteome</keyword>
<feature type="domain" description="ABC transporter" evidence="11">
    <location>
        <begin position="832"/>
        <end position="1067"/>
    </location>
</feature>
<dbReference type="FunFam" id="3.40.50.300:FF:000630">
    <property type="entry name" value="ATP-binding cassette (ABC) transporter, putative"/>
    <property type="match status" value="1"/>
</dbReference>
<keyword evidence="3 10" id="KW-0812">Transmembrane</keyword>
<keyword evidence="5" id="KW-0067">ATP-binding</keyword>
<dbReference type="InterPro" id="IPR017871">
    <property type="entry name" value="ABC_transporter-like_CS"/>
</dbReference>
<dbReference type="Pfam" id="PF00664">
    <property type="entry name" value="ABC_membrane"/>
    <property type="match status" value="2"/>
</dbReference>
<feature type="transmembrane region" description="Helical" evidence="10">
    <location>
        <begin position="489"/>
        <end position="512"/>
    </location>
</feature>
<dbReference type="VEuPathDB" id="TriTrypDB:ADEAN_000662600"/>
<dbReference type="Gene3D" id="3.40.50.300">
    <property type="entry name" value="P-loop containing nucleotide triphosphate hydrolases"/>
    <property type="match status" value="2"/>
</dbReference>
<keyword evidence="2" id="KW-0813">Transport</keyword>
<feature type="transmembrane region" description="Helical" evidence="10">
    <location>
        <begin position="524"/>
        <end position="542"/>
    </location>
</feature>
<dbReference type="InterPro" id="IPR003593">
    <property type="entry name" value="AAA+_ATPase"/>
</dbReference>
<gene>
    <name evidence="13" type="ORF">ADEAN_000662600</name>
</gene>
<keyword evidence="8" id="KW-0325">Glycoprotein</keyword>
<dbReference type="GO" id="GO:0016887">
    <property type="term" value="F:ATP hydrolysis activity"/>
    <property type="evidence" value="ECO:0007669"/>
    <property type="project" value="InterPro"/>
</dbReference>
<reference evidence="13 14" key="1">
    <citation type="submission" date="2020-08" db="EMBL/GenBank/DDBJ databases">
        <authorList>
            <person name="Newling K."/>
            <person name="Davey J."/>
            <person name="Forrester S."/>
        </authorList>
    </citation>
    <scope>NUCLEOTIDE SEQUENCE [LARGE SCALE GENOMIC DNA]</scope>
    <source>
        <strain evidence="14">Crithidia deanei Carvalho (ATCC PRA-265)</strain>
    </source>
</reference>
<dbReference type="InterPro" id="IPR027417">
    <property type="entry name" value="P-loop_NTPase"/>
</dbReference>
<evidence type="ECO:0000256" key="8">
    <source>
        <dbReference type="ARBA" id="ARBA00023180"/>
    </source>
</evidence>
<dbReference type="SUPFAM" id="SSF52540">
    <property type="entry name" value="P-loop containing nucleoside triphosphate hydrolases"/>
    <property type="match status" value="2"/>
</dbReference>
<dbReference type="GO" id="GO:0140359">
    <property type="term" value="F:ABC-type transporter activity"/>
    <property type="evidence" value="ECO:0007669"/>
    <property type="project" value="InterPro"/>
</dbReference>
<feature type="compositionally biased region" description="Acidic residues" evidence="9">
    <location>
        <begin position="429"/>
        <end position="440"/>
    </location>
</feature>
<dbReference type="CDD" id="cd03244">
    <property type="entry name" value="ABCC_MRP_domain2"/>
    <property type="match status" value="1"/>
</dbReference>
<dbReference type="SUPFAM" id="SSF90123">
    <property type="entry name" value="ABC transporter transmembrane region"/>
    <property type="match status" value="2"/>
</dbReference>
<dbReference type="GO" id="GO:0005524">
    <property type="term" value="F:ATP binding"/>
    <property type="evidence" value="ECO:0007669"/>
    <property type="project" value="UniProtKB-KW"/>
</dbReference>
<dbReference type="Pfam" id="PF00005">
    <property type="entry name" value="ABC_tran"/>
    <property type="match status" value="2"/>
</dbReference>
<dbReference type="FunFam" id="1.20.1560.10:FF:000010">
    <property type="entry name" value="Multidrug resistance-associated ABC transporter"/>
    <property type="match status" value="1"/>
</dbReference>
<feature type="domain" description="ABC transmembrane type-1" evidence="12">
    <location>
        <begin position="1"/>
        <end position="113"/>
    </location>
</feature>
<feature type="transmembrane region" description="Helical" evidence="10">
    <location>
        <begin position="57"/>
        <end position="78"/>
    </location>
</feature>
<evidence type="ECO:0000256" key="7">
    <source>
        <dbReference type="ARBA" id="ARBA00023136"/>
    </source>
</evidence>
<keyword evidence="6 10" id="KW-1133">Transmembrane helix</keyword>
<dbReference type="InterPro" id="IPR011527">
    <property type="entry name" value="ABC1_TM_dom"/>
</dbReference>
<feature type="transmembrane region" description="Helical" evidence="10">
    <location>
        <begin position="715"/>
        <end position="735"/>
    </location>
</feature>
<evidence type="ECO:0000256" key="1">
    <source>
        <dbReference type="ARBA" id="ARBA00004141"/>
    </source>
</evidence>
<dbReference type="OrthoDB" id="6500128at2759"/>
<dbReference type="InterPro" id="IPR003439">
    <property type="entry name" value="ABC_transporter-like_ATP-bd"/>
</dbReference>
<evidence type="ECO:0000313" key="14">
    <source>
        <dbReference type="Proteomes" id="UP000515908"/>
    </source>
</evidence>
<keyword evidence="4" id="KW-0547">Nucleotide-binding</keyword>
<feature type="transmembrane region" description="Helical" evidence="10">
    <location>
        <begin position="604"/>
        <end position="637"/>
    </location>
</feature>
<evidence type="ECO:0000256" key="6">
    <source>
        <dbReference type="ARBA" id="ARBA00022989"/>
    </source>
</evidence>
<evidence type="ECO:0000259" key="11">
    <source>
        <dbReference type="PROSITE" id="PS50893"/>
    </source>
</evidence>
<name>A0A7G2CKN5_9TRYP</name>
<dbReference type="InterPro" id="IPR036640">
    <property type="entry name" value="ABC1_TM_sf"/>
</dbReference>
<feature type="region of interest" description="Disordered" evidence="9">
    <location>
        <begin position="429"/>
        <end position="459"/>
    </location>
</feature>
<evidence type="ECO:0000256" key="10">
    <source>
        <dbReference type="SAM" id="Phobius"/>
    </source>
</evidence>
<dbReference type="CDD" id="cd03250">
    <property type="entry name" value="ABCC_MRP_domain1"/>
    <property type="match status" value="1"/>
</dbReference>
<dbReference type="Gene3D" id="1.20.1560.10">
    <property type="entry name" value="ABC transporter type 1, transmembrane domain"/>
    <property type="match status" value="2"/>
</dbReference>
<dbReference type="InterPro" id="IPR044726">
    <property type="entry name" value="ABCC_6TM_D2"/>
</dbReference>
<comment type="subcellular location">
    <subcellularLocation>
        <location evidence="1">Membrane</location>
        <topology evidence="1">Multi-pass membrane protein</topology>
    </subcellularLocation>
</comment>
<dbReference type="Proteomes" id="UP000515908">
    <property type="component" value="Chromosome 13"/>
</dbReference>
<feature type="domain" description="ABC transporter" evidence="11">
    <location>
        <begin position="208"/>
        <end position="430"/>
    </location>
</feature>
<evidence type="ECO:0000259" key="12">
    <source>
        <dbReference type="PROSITE" id="PS50929"/>
    </source>
</evidence>
<dbReference type="EMBL" id="LR877157">
    <property type="protein sequence ID" value="CAD2219133.1"/>
    <property type="molecule type" value="Genomic_DNA"/>
</dbReference>
<accession>A0A7G2CKN5</accession>
<evidence type="ECO:0000256" key="9">
    <source>
        <dbReference type="SAM" id="MobiDB-lite"/>
    </source>
</evidence>
<feature type="domain" description="ABC transmembrane type-1" evidence="12">
    <location>
        <begin position="490"/>
        <end position="770"/>
    </location>
</feature>
<feature type="transmembrane region" description="Helical" evidence="10">
    <location>
        <begin position="741"/>
        <end position="762"/>
    </location>
</feature>
<feature type="transmembrane region" description="Helical" evidence="10">
    <location>
        <begin position="90"/>
        <end position="112"/>
    </location>
</feature>
<dbReference type="AlphaFoldDB" id="A0A7G2CKN5"/>
<evidence type="ECO:0000313" key="13">
    <source>
        <dbReference type="EMBL" id="CAD2219133.1"/>
    </source>
</evidence>
<evidence type="ECO:0000256" key="2">
    <source>
        <dbReference type="ARBA" id="ARBA00022448"/>
    </source>
</evidence>